<organism evidence="2">
    <name type="scientific">Anopheles sinensis</name>
    <name type="common">Mosquito</name>
    <dbReference type="NCBI Taxonomy" id="74873"/>
    <lineage>
        <taxon>Eukaryota</taxon>
        <taxon>Metazoa</taxon>
        <taxon>Ecdysozoa</taxon>
        <taxon>Arthropoda</taxon>
        <taxon>Hexapoda</taxon>
        <taxon>Insecta</taxon>
        <taxon>Pterygota</taxon>
        <taxon>Neoptera</taxon>
        <taxon>Endopterygota</taxon>
        <taxon>Diptera</taxon>
        <taxon>Nematocera</taxon>
        <taxon>Culicoidea</taxon>
        <taxon>Culicidae</taxon>
        <taxon>Anophelinae</taxon>
        <taxon>Anopheles</taxon>
    </lineage>
</organism>
<keyword evidence="4" id="KW-1185">Reference proteome</keyword>
<reference evidence="3" key="2">
    <citation type="submission" date="2020-05" db="UniProtKB">
        <authorList>
            <consortium name="EnsemblMetazoa"/>
        </authorList>
    </citation>
    <scope>IDENTIFICATION</scope>
</reference>
<evidence type="ECO:0000313" key="3">
    <source>
        <dbReference type="EnsemblMetazoa" id="ASIC016879-PA"/>
    </source>
</evidence>
<gene>
    <name evidence="2" type="ORF">ZHAS_00016879</name>
</gene>
<evidence type="ECO:0000256" key="1">
    <source>
        <dbReference type="SAM" id="MobiDB-lite"/>
    </source>
</evidence>
<dbReference type="VEuPathDB" id="VectorBase:ASIC016879"/>
<name>A0A084WEC2_ANOSI</name>
<feature type="compositionally biased region" description="Polar residues" evidence="1">
    <location>
        <begin position="34"/>
        <end position="48"/>
    </location>
</feature>
<feature type="region of interest" description="Disordered" evidence="1">
    <location>
        <begin position="34"/>
        <end position="73"/>
    </location>
</feature>
<dbReference type="AlphaFoldDB" id="A0A084WEC2"/>
<accession>A0A084WEC2</accession>
<evidence type="ECO:0000313" key="2">
    <source>
        <dbReference type="EMBL" id="KFB48566.1"/>
    </source>
</evidence>
<dbReference type="EnsemblMetazoa" id="ASIC016879-RA">
    <property type="protein sequence ID" value="ASIC016879-PA"/>
    <property type="gene ID" value="ASIC016879"/>
</dbReference>
<sequence length="73" mass="8278">MILDEYTMRVRVRNVVIRLFVLVHVGPLVPPAHEQQQVGATSWKTGKQPNAKKMQLKESKRPDAKAGMQFVGH</sequence>
<feature type="compositionally biased region" description="Basic and acidic residues" evidence="1">
    <location>
        <begin position="55"/>
        <end position="64"/>
    </location>
</feature>
<reference evidence="2 4" key="1">
    <citation type="journal article" date="2014" name="BMC Genomics">
        <title>Genome sequence of Anopheles sinensis provides insight into genetics basis of mosquito competence for malaria parasites.</title>
        <authorList>
            <person name="Zhou D."/>
            <person name="Zhang D."/>
            <person name="Ding G."/>
            <person name="Shi L."/>
            <person name="Hou Q."/>
            <person name="Ye Y."/>
            <person name="Xu Y."/>
            <person name="Zhou H."/>
            <person name="Xiong C."/>
            <person name="Li S."/>
            <person name="Yu J."/>
            <person name="Hong S."/>
            <person name="Yu X."/>
            <person name="Zou P."/>
            <person name="Chen C."/>
            <person name="Chang X."/>
            <person name="Wang W."/>
            <person name="Lv Y."/>
            <person name="Sun Y."/>
            <person name="Ma L."/>
            <person name="Shen B."/>
            <person name="Zhu C."/>
        </authorList>
    </citation>
    <scope>NUCLEOTIDE SEQUENCE [LARGE SCALE GENOMIC DNA]</scope>
</reference>
<evidence type="ECO:0000313" key="4">
    <source>
        <dbReference type="Proteomes" id="UP000030765"/>
    </source>
</evidence>
<protein>
    <submittedName>
        <fullName evidence="2 3">Ubiquitin-activating enzyme E1 Y-linked protein</fullName>
    </submittedName>
</protein>
<dbReference type="EMBL" id="ATLV01023198">
    <property type="status" value="NOT_ANNOTATED_CDS"/>
    <property type="molecule type" value="Genomic_DNA"/>
</dbReference>
<dbReference type="EMBL" id="KE525341">
    <property type="protein sequence ID" value="KFB48566.1"/>
    <property type="molecule type" value="Genomic_DNA"/>
</dbReference>
<proteinExistence type="predicted"/>
<dbReference type="Proteomes" id="UP000030765">
    <property type="component" value="Unassembled WGS sequence"/>
</dbReference>